<dbReference type="InterPro" id="IPR014757">
    <property type="entry name" value="Tscrpt_reg_IclR_C"/>
</dbReference>
<dbReference type="Proteomes" id="UP001595912">
    <property type="component" value="Unassembled WGS sequence"/>
</dbReference>
<dbReference type="Pfam" id="PF01614">
    <property type="entry name" value="IclR_C"/>
    <property type="match status" value="1"/>
</dbReference>
<protein>
    <submittedName>
        <fullName evidence="6">IclR family transcriptional regulator</fullName>
    </submittedName>
</protein>
<keyword evidence="7" id="KW-1185">Reference proteome</keyword>
<dbReference type="SUPFAM" id="SSF55781">
    <property type="entry name" value="GAF domain-like"/>
    <property type="match status" value="1"/>
</dbReference>
<proteinExistence type="predicted"/>
<evidence type="ECO:0000259" key="5">
    <source>
        <dbReference type="PROSITE" id="PS51078"/>
    </source>
</evidence>
<keyword evidence="1" id="KW-0805">Transcription regulation</keyword>
<comment type="caution">
    <text evidence="6">The sequence shown here is derived from an EMBL/GenBank/DDBJ whole genome shotgun (WGS) entry which is preliminary data.</text>
</comment>
<evidence type="ECO:0000313" key="6">
    <source>
        <dbReference type="EMBL" id="MFC5001876.1"/>
    </source>
</evidence>
<dbReference type="InterPro" id="IPR036390">
    <property type="entry name" value="WH_DNA-bd_sf"/>
</dbReference>
<dbReference type="PANTHER" id="PTHR30136:SF24">
    <property type="entry name" value="HTH-TYPE TRANSCRIPTIONAL REPRESSOR ALLR"/>
    <property type="match status" value="1"/>
</dbReference>
<evidence type="ECO:0000259" key="4">
    <source>
        <dbReference type="PROSITE" id="PS51077"/>
    </source>
</evidence>
<name>A0ABV9W4F1_9ACTN</name>
<evidence type="ECO:0000256" key="2">
    <source>
        <dbReference type="ARBA" id="ARBA00023125"/>
    </source>
</evidence>
<reference evidence="7" key="1">
    <citation type="journal article" date="2019" name="Int. J. Syst. Evol. Microbiol.">
        <title>The Global Catalogue of Microorganisms (GCM) 10K type strain sequencing project: providing services to taxonomists for standard genome sequencing and annotation.</title>
        <authorList>
            <consortium name="The Broad Institute Genomics Platform"/>
            <consortium name="The Broad Institute Genome Sequencing Center for Infectious Disease"/>
            <person name="Wu L."/>
            <person name="Ma J."/>
        </authorList>
    </citation>
    <scope>NUCLEOTIDE SEQUENCE [LARGE SCALE GENOMIC DNA]</scope>
    <source>
        <strain evidence="7">CGMCC 4.7152</strain>
    </source>
</reference>
<dbReference type="Gene3D" id="1.10.10.10">
    <property type="entry name" value="Winged helix-like DNA-binding domain superfamily/Winged helix DNA-binding domain"/>
    <property type="match status" value="1"/>
</dbReference>
<accession>A0ABV9W4F1</accession>
<gene>
    <name evidence="6" type="ORF">ACFPIJ_29075</name>
</gene>
<dbReference type="InterPro" id="IPR050707">
    <property type="entry name" value="HTH_MetabolicPath_Reg"/>
</dbReference>
<feature type="domain" description="HTH iclR-type" evidence="4">
    <location>
        <begin position="19"/>
        <end position="80"/>
    </location>
</feature>
<dbReference type="PROSITE" id="PS51077">
    <property type="entry name" value="HTH_ICLR"/>
    <property type="match status" value="1"/>
</dbReference>
<dbReference type="RefSeq" id="WP_380119434.1">
    <property type="nucleotide sequence ID" value="NZ_JBHSIU010000041.1"/>
</dbReference>
<dbReference type="InterPro" id="IPR005471">
    <property type="entry name" value="Tscrpt_reg_IclR_N"/>
</dbReference>
<dbReference type="EMBL" id="JBHSIU010000041">
    <property type="protein sequence ID" value="MFC5001876.1"/>
    <property type="molecule type" value="Genomic_DNA"/>
</dbReference>
<evidence type="ECO:0000256" key="3">
    <source>
        <dbReference type="ARBA" id="ARBA00023163"/>
    </source>
</evidence>
<feature type="domain" description="IclR-ED" evidence="5">
    <location>
        <begin position="81"/>
        <end position="254"/>
    </location>
</feature>
<dbReference type="InterPro" id="IPR029016">
    <property type="entry name" value="GAF-like_dom_sf"/>
</dbReference>
<organism evidence="6 7">
    <name type="scientific">Dactylosporangium cerinum</name>
    <dbReference type="NCBI Taxonomy" id="1434730"/>
    <lineage>
        <taxon>Bacteria</taxon>
        <taxon>Bacillati</taxon>
        <taxon>Actinomycetota</taxon>
        <taxon>Actinomycetes</taxon>
        <taxon>Micromonosporales</taxon>
        <taxon>Micromonosporaceae</taxon>
        <taxon>Dactylosporangium</taxon>
    </lineage>
</organism>
<keyword evidence="3" id="KW-0804">Transcription</keyword>
<dbReference type="SMART" id="SM00346">
    <property type="entry name" value="HTH_ICLR"/>
    <property type="match status" value="1"/>
</dbReference>
<evidence type="ECO:0000313" key="7">
    <source>
        <dbReference type="Proteomes" id="UP001595912"/>
    </source>
</evidence>
<dbReference type="InterPro" id="IPR036388">
    <property type="entry name" value="WH-like_DNA-bd_sf"/>
</dbReference>
<evidence type="ECO:0000256" key="1">
    <source>
        <dbReference type="ARBA" id="ARBA00023015"/>
    </source>
</evidence>
<dbReference type="PANTHER" id="PTHR30136">
    <property type="entry name" value="HELIX-TURN-HELIX TRANSCRIPTIONAL REGULATOR, ICLR FAMILY"/>
    <property type="match status" value="1"/>
</dbReference>
<dbReference type="Gene3D" id="3.30.450.40">
    <property type="match status" value="1"/>
</dbReference>
<keyword evidence="2" id="KW-0238">DNA-binding</keyword>
<dbReference type="PROSITE" id="PS51078">
    <property type="entry name" value="ICLR_ED"/>
    <property type="match status" value="1"/>
</dbReference>
<dbReference type="SUPFAM" id="SSF46785">
    <property type="entry name" value="Winged helix' DNA-binding domain"/>
    <property type="match status" value="1"/>
</dbReference>
<sequence length="262" mass="28422">MSDVGTGAGRRGRKPERGEPVLDRAFTLLGTFDGEHRVQTLTELAERSGIPRSTVLRLLRQLVANGAVEQMRDGGYVVGLRLLEIASLAPRGHGLRQIAMPYLEDLFHVTRQHVLLAVPDGEDALLVERLSARHAGEVLYRVGGRLPLVSTGVGQVFLAAMEPARRRAHLEAVDDGEPVGEWERLLADVRRNGFATTVLSEPWPRLSVAAPVLGRGGRVVAAVSVVVPDEDVSARQFVPVVRATALGISRELRSSTLFRGAE</sequence>
<dbReference type="Pfam" id="PF09339">
    <property type="entry name" value="HTH_IclR"/>
    <property type="match status" value="1"/>
</dbReference>